<evidence type="ECO:0000256" key="1">
    <source>
        <dbReference type="ARBA" id="ARBA00022801"/>
    </source>
</evidence>
<dbReference type="RefSeq" id="WP_315724935.1">
    <property type="nucleotide sequence ID" value="NZ_JAVUPU010000003.1"/>
</dbReference>
<dbReference type="PANTHER" id="PTHR42776">
    <property type="entry name" value="SERINE PEPTIDASE S9 FAMILY MEMBER"/>
    <property type="match status" value="1"/>
</dbReference>
<dbReference type="EC" id="3.4.-.-" evidence="4"/>
<feature type="signal peptide" evidence="2">
    <location>
        <begin position="1"/>
        <end position="23"/>
    </location>
</feature>
<comment type="caution">
    <text evidence="4">The sequence shown here is derived from an EMBL/GenBank/DDBJ whole genome shotgun (WGS) entry which is preliminary data.</text>
</comment>
<evidence type="ECO:0000259" key="3">
    <source>
        <dbReference type="Pfam" id="PF00326"/>
    </source>
</evidence>
<accession>A0ABU3Q5J9</accession>
<dbReference type="PANTHER" id="PTHR42776:SF27">
    <property type="entry name" value="DIPEPTIDYL PEPTIDASE FAMILY MEMBER 6"/>
    <property type="match status" value="1"/>
</dbReference>
<dbReference type="EMBL" id="JAVUPU010000003">
    <property type="protein sequence ID" value="MDT9598676.1"/>
    <property type="molecule type" value="Genomic_DNA"/>
</dbReference>
<keyword evidence="2" id="KW-0732">Signal</keyword>
<protein>
    <submittedName>
        <fullName evidence="4">S9 family peptidase</fullName>
        <ecNumber evidence="4">3.4.-.-</ecNumber>
    </submittedName>
</protein>
<evidence type="ECO:0000256" key="2">
    <source>
        <dbReference type="SAM" id="SignalP"/>
    </source>
</evidence>
<evidence type="ECO:0000313" key="4">
    <source>
        <dbReference type="EMBL" id="MDT9598676.1"/>
    </source>
</evidence>
<dbReference type="Gene3D" id="2.120.10.30">
    <property type="entry name" value="TolB, C-terminal domain"/>
    <property type="match status" value="1"/>
</dbReference>
<dbReference type="InterPro" id="IPR011042">
    <property type="entry name" value="6-blade_b-propeller_TolB-like"/>
</dbReference>
<sequence>MKRLTLILASLLMLSPVCLPVRAQTDTLLIPREKIFGNPYKMAGKISPDGRWISWIAPRDGVLNIWIAPTSNPTQTRVLTNERQRPIRSYFWSPDSHKILFINDKGGDENFLLYGVDVATGQQRLFTPFEKTRVQIVGISREEQVRILVGINSRDPQWHDVYSVDLTTAELTPVFMNTGGYSSFVADKQLNVRLAVKSRADGGSDYFKVIGGKADDKPFERISLDDSQTTKALDFAIDGKTLYWLDSRGRDTAALIAHDWRSGEKRVIAESAKADISATLISPKTGRIDAYAVDYLRSDWTTVDDALHLDLEFLRSRLEGEVSVVSRTDLDDKWIVTADAVTAPPTAWLYERKAKRLAQLYSTRPELEDAGLVPMRPVEIPTRDGLTMVAYLTLPRVAREGEHSPNGPVPLVLQVHGGPWNRDIYGYNETHQWLANRGYAVLSPNFRGSIGFGKNFVSAGDLQWGRKMQDDLIDAVDWAVQQGVTTTDKVAIMGFSYGGYATLAALAFTPDKFACGVDIVGPSNLNTLLGTIPPYWQALRAQFYNRMGDPATPKGRALLREISPLFSADRIQRPLLIGQGANDPRVNVAESEQIVDALKDRNIPMTYVLFPDEGHGFVRPQNNMAFNAIAENFLASCLGGRAEPIGDALTRSTAQVPYGAEFVPGLVEALRKH</sequence>
<reference evidence="4 5" key="1">
    <citation type="submission" date="2023-05" db="EMBL/GenBank/DDBJ databases">
        <authorList>
            <person name="Guo Y."/>
        </authorList>
    </citation>
    <scope>NUCLEOTIDE SEQUENCE [LARGE SCALE GENOMIC DNA]</scope>
    <source>
        <strain evidence="4 5">GR2756</strain>
    </source>
</reference>
<dbReference type="InterPro" id="IPR029058">
    <property type="entry name" value="AB_hydrolase_fold"/>
</dbReference>
<keyword evidence="1 4" id="KW-0378">Hydrolase</keyword>
<dbReference type="SUPFAM" id="SSF82171">
    <property type="entry name" value="DPP6 N-terminal domain-like"/>
    <property type="match status" value="1"/>
</dbReference>
<dbReference type="GO" id="GO:0016787">
    <property type="term" value="F:hydrolase activity"/>
    <property type="evidence" value="ECO:0007669"/>
    <property type="project" value="UniProtKB-KW"/>
</dbReference>
<evidence type="ECO:0000313" key="5">
    <source>
        <dbReference type="Proteomes" id="UP001259572"/>
    </source>
</evidence>
<proteinExistence type="predicted"/>
<dbReference type="Gene3D" id="3.40.50.1820">
    <property type="entry name" value="alpha/beta hydrolase"/>
    <property type="match status" value="1"/>
</dbReference>
<dbReference type="Pfam" id="PF00326">
    <property type="entry name" value="Peptidase_S9"/>
    <property type="match status" value="1"/>
</dbReference>
<feature type="domain" description="Peptidase S9 prolyl oligopeptidase catalytic" evidence="3">
    <location>
        <begin position="429"/>
        <end position="640"/>
    </location>
</feature>
<feature type="chain" id="PRO_5045764341" evidence="2">
    <location>
        <begin position="24"/>
        <end position="673"/>
    </location>
</feature>
<dbReference type="SUPFAM" id="SSF53474">
    <property type="entry name" value="alpha/beta-Hydrolases"/>
    <property type="match status" value="1"/>
</dbReference>
<name>A0ABU3Q5J9_9SPHN</name>
<keyword evidence="5" id="KW-1185">Reference proteome</keyword>
<dbReference type="Proteomes" id="UP001259572">
    <property type="component" value="Unassembled WGS sequence"/>
</dbReference>
<dbReference type="InterPro" id="IPR001375">
    <property type="entry name" value="Peptidase_S9_cat"/>
</dbReference>
<gene>
    <name evidence="4" type="ORF">RQX22_06915</name>
</gene>
<organism evidence="4 5">
    <name type="scientific">Sphingosinicella rhizophila</name>
    <dbReference type="NCBI Taxonomy" id="3050082"/>
    <lineage>
        <taxon>Bacteria</taxon>
        <taxon>Pseudomonadati</taxon>
        <taxon>Pseudomonadota</taxon>
        <taxon>Alphaproteobacteria</taxon>
        <taxon>Sphingomonadales</taxon>
        <taxon>Sphingosinicellaceae</taxon>
        <taxon>Sphingosinicella</taxon>
    </lineage>
</organism>